<protein>
    <recommendedName>
        <fullName evidence="5">NACHT domain-containing protein</fullName>
    </recommendedName>
</protein>
<evidence type="ECO:0000256" key="4">
    <source>
        <dbReference type="SAM" id="MobiDB-lite"/>
    </source>
</evidence>
<evidence type="ECO:0000313" key="7">
    <source>
        <dbReference type="Proteomes" id="UP000028045"/>
    </source>
</evidence>
<dbReference type="Gene3D" id="3.40.50.300">
    <property type="entry name" value="P-loop containing nucleotide triphosphate hydrolases"/>
    <property type="match status" value="1"/>
</dbReference>
<reference evidence="6 7" key="1">
    <citation type="journal article" date="2014" name="BMC Genomics">
        <title>Comparative genome sequencing reveals chemotype-specific gene clusters in the toxigenic black mold Stachybotrys.</title>
        <authorList>
            <person name="Semeiks J."/>
            <person name="Borek D."/>
            <person name="Otwinowski Z."/>
            <person name="Grishin N.V."/>
        </authorList>
    </citation>
    <scope>NUCLEOTIDE SEQUENCE [LARGE SCALE GENOMIC DNA]</scope>
    <source>
        <strain evidence="7">CBS 109288 / IBT 7711</strain>
    </source>
</reference>
<dbReference type="Gene3D" id="2.130.10.10">
    <property type="entry name" value="YVTN repeat-like/Quinoprotein amine dehydrogenase"/>
    <property type="match status" value="5"/>
</dbReference>
<keyword evidence="1 3" id="KW-0853">WD repeat</keyword>
<feature type="repeat" description="WD" evidence="3">
    <location>
        <begin position="1071"/>
        <end position="1112"/>
    </location>
</feature>
<proteinExistence type="predicted"/>
<dbReference type="HOGENOM" id="CLU_000288_6_16_1"/>
<evidence type="ECO:0000256" key="2">
    <source>
        <dbReference type="ARBA" id="ARBA00022737"/>
    </source>
</evidence>
<dbReference type="InterPro" id="IPR031359">
    <property type="entry name" value="NACHT_N"/>
</dbReference>
<name>A0A084BBG6_STACB</name>
<evidence type="ECO:0000259" key="5">
    <source>
        <dbReference type="PROSITE" id="PS50837"/>
    </source>
</evidence>
<dbReference type="CDD" id="cd00200">
    <property type="entry name" value="WD40"/>
    <property type="match status" value="1"/>
</dbReference>
<dbReference type="PANTHER" id="PTHR44156">
    <property type="entry name" value="SUPERNUMERARY LIMBS, ISOFORM B-RELATED"/>
    <property type="match status" value="1"/>
</dbReference>
<keyword evidence="7" id="KW-1185">Reference proteome</keyword>
<feature type="repeat" description="WD" evidence="3">
    <location>
        <begin position="987"/>
        <end position="1028"/>
    </location>
</feature>
<dbReference type="InterPro" id="IPR053299">
    <property type="entry name" value="ASTRA_WD_repeat"/>
</dbReference>
<dbReference type="PROSITE" id="PS50837">
    <property type="entry name" value="NACHT"/>
    <property type="match status" value="1"/>
</dbReference>
<dbReference type="PROSITE" id="PS50231">
    <property type="entry name" value="RICIN_B_LECTIN"/>
    <property type="match status" value="1"/>
</dbReference>
<dbReference type="SMART" id="SM00320">
    <property type="entry name" value="WD40"/>
    <property type="match status" value="8"/>
</dbReference>
<organism evidence="6 7">
    <name type="scientific">Stachybotrys chartarum (strain CBS 109288 / IBT 7711)</name>
    <name type="common">Toxic black mold</name>
    <name type="synonym">Stilbospora chartarum</name>
    <dbReference type="NCBI Taxonomy" id="1280523"/>
    <lineage>
        <taxon>Eukaryota</taxon>
        <taxon>Fungi</taxon>
        <taxon>Dikarya</taxon>
        <taxon>Ascomycota</taxon>
        <taxon>Pezizomycotina</taxon>
        <taxon>Sordariomycetes</taxon>
        <taxon>Hypocreomycetidae</taxon>
        <taxon>Hypocreales</taxon>
        <taxon>Stachybotryaceae</taxon>
        <taxon>Stachybotrys</taxon>
    </lineage>
</organism>
<dbReference type="Pfam" id="PF17100">
    <property type="entry name" value="NACHT_N"/>
    <property type="match status" value="1"/>
</dbReference>
<dbReference type="PROSITE" id="PS50082">
    <property type="entry name" value="WD_REPEATS_2"/>
    <property type="match status" value="8"/>
</dbReference>
<dbReference type="InterPro" id="IPR056884">
    <property type="entry name" value="NPHP3-like_N"/>
</dbReference>
<feature type="repeat" description="WD" evidence="3">
    <location>
        <begin position="1029"/>
        <end position="1070"/>
    </location>
</feature>
<feature type="compositionally biased region" description="Polar residues" evidence="4">
    <location>
        <begin position="82"/>
        <end position="99"/>
    </location>
</feature>
<feature type="repeat" description="WD" evidence="3">
    <location>
        <begin position="1275"/>
        <end position="1316"/>
    </location>
</feature>
<dbReference type="OrthoDB" id="538223at2759"/>
<dbReference type="Pfam" id="PF24883">
    <property type="entry name" value="NPHP3_N"/>
    <property type="match status" value="1"/>
</dbReference>
<dbReference type="SUPFAM" id="SSF50998">
    <property type="entry name" value="Quinoprotein alcohol dehydrogenase-like"/>
    <property type="match status" value="1"/>
</dbReference>
<feature type="repeat" description="WD" evidence="3">
    <location>
        <begin position="1155"/>
        <end position="1204"/>
    </location>
</feature>
<dbReference type="InterPro" id="IPR011047">
    <property type="entry name" value="Quinoprotein_ADH-like_sf"/>
</dbReference>
<feature type="repeat" description="WD" evidence="3">
    <location>
        <begin position="945"/>
        <end position="986"/>
    </location>
</feature>
<dbReference type="Proteomes" id="UP000028045">
    <property type="component" value="Unassembled WGS sequence"/>
</dbReference>
<dbReference type="InterPro" id="IPR015943">
    <property type="entry name" value="WD40/YVTN_repeat-like_dom_sf"/>
</dbReference>
<dbReference type="PRINTS" id="PR00320">
    <property type="entry name" value="GPROTEINBRPT"/>
</dbReference>
<dbReference type="SUPFAM" id="SSF52540">
    <property type="entry name" value="P-loop containing nucleoside triphosphate hydrolases"/>
    <property type="match status" value="1"/>
</dbReference>
<evidence type="ECO:0000256" key="1">
    <source>
        <dbReference type="ARBA" id="ARBA00022574"/>
    </source>
</evidence>
<dbReference type="InterPro" id="IPR007111">
    <property type="entry name" value="NACHT_NTPase"/>
</dbReference>
<dbReference type="InterPro" id="IPR001680">
    <property type="entry name" value="WD40_rpt"/>
</dbReference>
<evidence type="ECO:0000313" key="6">
    <source>
        <dbReference type="EMBL" id="KEY74895.1"/>
    </source>
</evidence>
<sequence>MLANISQREIRRGALCSPVDFADTLIPRTAYRDRSALFFADMAPPWVEKVKGKLGRRERGTSRGSVPAPSSRLTSPAGPLSVAQQTARSTSPPARSAGTSADIVALSSLQERLWNDAYDEAKSSHPKLVEAYEQILSNMLDETNPTSETREVNVIGGDRETRSRQMQQVVRRGLDRTQKQASVKQGIGEGLQVWQVVRGIVDKAVSMAPEGAIAWAGVCLGLEILSNPITEANENREGIAYVLSRMDWYWNLVSLLLDGNTSAPSTAGLRNQLRQNIEHLYEKLLLYQMKSVHLYHRKWVASITRDLLKIDDWAGQLSDIKDAESAVQRDMEQYNTEEVKTRLHELSDAANKTQKNLQGQAKQREKWRKDDKYEQIMKDLYDTDPRDNKTRIQDAKGGLLRDCYRWVLDHEEFQKWRSDPQSQLLWIKGDPGKGKTMLLCGIIDELKEEPDICLSYFFCEATNTRLSNATAVLRGLIWLLVIQKPSLISHIREKYDYAGKKAFEDGNAWEALSKIFASITNDPSLDGTILAIDALDECKTNRGRLLSFLMKPSRVKWVVTGRNWQDIETSLVSTEEKVWLQLELNQDSISKAVQTYIDYKVDGLARLKTYDKSTKDILRAYLSDNADGTFLWVALVCQELASDQIARKRHTLSKLKEFPSGLDPLYMRMMEHISGSMDATLCKQILAIASVVYRPITLEELKVFVNSMDQDEYDDLPQIIKACGSFLTLREGVLSFVHQSAKDFLLEKASDQILPSGVTHEHQALFSKSLKALAKTLERDICKLGVPGFPVDQVSPHHLKALASVHYACVFWVDHLQKSDSMAIKDALQDNGDVHTFMRDKFLYWLECLSLLRSMPQGIHAVHKVEALARGPGREDITELLRDARRFIVSHKTPIEIAPLQAYASTLLFSPEASHVRELFKHEEPDWMVLKPKMEPRWDVCLQTLEGHSEPVTSVVFSADGQHLASGSWDKTVKIWDRASGDCLKTLEGHSESVTSVVFSADGQHLASGSWDSTVKIWDCTSGDCLKTVEGHSNMTFSVVFSADGQYLASGSGDETVKIWDRASGDCLETLEGHSGSVTSVVFSADGQYLASGSDDETVKIWDRASGDCLKTLEGHSGSVTSVVFSADGQHLASGSWDKTVKIWDCASGDCLKTLEGHSSEVWSVVFSADGQHLASGSGGHLALDSDDRTVKIWDRASGDCLKILEGHNSGVWSVVFSADGQHLASGSGDKTVKIWDHASDDYWKTLEGHSSERATAVRTVKIWDRASGDCLKTLEGHSYSVTSVVFSADGQHLASGSGDRTVKIWDRASGDCLQTVHVGRPLQQLSFDPTDSNCLSTDIGVLNLEIPGPAAHVNVQLVGKTTIPQPPNCVGVGLSTDGLWVMKDGERMLWLPPGYRSMVSAIFGEGIAIGCRSGRVLMMKLSSYHNLDG</sequence>
<accession>A0A084BBG6</accession>
<gene>
    <name evidence="6" type="ORF">S7711_09767</name>
</gene>
<feature type="region of interest" description="Disordered" evidence="4">
    <location>
        <begin position="51"/>
        <end position="99"/>
    </location>
</feature>
<dbReference type="PROSITE" id="PS50294">
    <property type="entry name" value="WD_REPEATS_REGION"/>
    <property type="match status" value="7"/>
</dbReference>
<evidence type="ECO:0000256" key="3">
    <source>
        <dbReference type="PROSITE-ProRule" id="PRU00221"/>
    </source>
</evidence>
<feature type="repeat" description="WD" evidence="3">
    <location>
        <begin position="1205"/>
        <end position="1237"/>
    </location>
</feature>
<dbReference type="InterPro" id="IPR027417">
    <property type="entry name" value="P-loop_NTPase"/>
</dbReference>
<feature type="compositionally biased region" description="Basic and acidic residues" evidence="4">
    <location>
        <begin position="51"/>
        <end position="61"/>
    </location>
</feature>
<feature type="repeat" description="WD" evidence="3">
    <location>
        <begin position="1113"/>
        <end position="1154"/>
    </location>
</feature>
<keyword evidence="2" id="KW-0677">Repeat</keyword>
<dbReference type="InterPro" id="IPR020472">
    <property type="entry name" value="WD40_PAC1"/>
</dbReference>
<feature type="domain" description="NACHT" evidence="5">
    <location>
        <begin position="423"/>
        <end position="562"/>
    </location>
</feature>
<dbReference type="EMBL" id="KL647416">
    <property type="protein sequence ID" value="KEY74895.1"/>
    <property type="molecule type" value="Genomic_DNA"/>
</dbReference>
<dbReference type="SUPFAM" id="SSF101898">
    <property type="entry name" value="NHL repeat"/>
    <property type="match status" value="1"/>
</dbReference>
<dbReference type="Pfam" id="PF00400">
    <property type="entry name" value="WD40"/>
    <property type="match status" value="8"/>
</dbReference>